<gene>
    <name evidence="1" type="ORF">ENJ61_03175</name>
</gene>
<dbReference type="EMBL" id="DRNB01000118">
    <property type="protein sequence ID" value="HHJ63886.1"/>
    <property type="molecule type" value="Genomic_DNA"/>
</dbReference>
<organism evidence="1">
    <name type="scientific">Aquifex aeolicus</name>
    <dbReference type="NCBI Taxonomy" id="63363"/>
    <lineage>
        <taxon>Bacteria</taxon>
        <taxon>Pseudomonadati</taxon>
        <taxon>Aquificota</taxon>
        <taxon>Aquificia</taxon>
        <taxon>Aquificales</taxon>
        <taxon>Aquificaceae</taxon>
        <taxon>Aquifex</taxon>
    </lineage>
</organism>
<proteinExistence type="predicted"/>
<protein>
    <submittedName>
        <fullName evidence="1">Uncharacterized protein</fullName>
    </submittedName>
</protein>
<evidence type="ECO:0000313" key="1">
    <source>
        <dbReference type="EMBL" id="HHJ63886.1"/>
    </source>
</evidence>
<comment type="caution">
    <text evidence="1">The sequence shown here is derived from an EMBL/GenBank/DDBJ whole genome shotgun (WGS) entry which is preliminary data.</text>
</comment>
<sequence length="735" mass="80844">MGLLILFAVFLIAFPWAQELRGLVAGQKVLLITAKGQKVTGTILEATESVEVDTDLGFKAKVKLSDVYKITTEGKKYTLYTYDGKMITGNSHHSIWFKVDLGTFGVQEVKIDRYFPSGNPKLVEVVSAGVSATGPPAGGGGLIFSIDRTTCPTGDVMEDLHILRGSYECADFQGGRWIKPFDAGLVLYKPLNLTGDFSLEFSYVAFEPGCPFVAVSLFPEKTLKKLQSGHSSNLGEETFIVLTGSCDSFQAGINSSPKGRDALYEYRRNTQKGTPHRVVLTVGNGRATLYLNGRKIAFEPFRPTEPIRGIGFYFYRRFATDKPFADYPAMVGNLKLAPRTADVQRPATVQKAQPPPAVATPALPPMPETQVQAPAPVAQPVERKAEVKCIESVGVGEASVLRGDRASAKAEALARAKWDAIEKALGVTTSVKTIVQNFSLLDEVIKNEVGGFIRDVRILKEENFEDMVRVKVRGCVYPKEAEKALSLISSDTTFSVIIVTKRPGVTEFDEMNPVTTELVNILNQQGFKVYDFAGNPNVNPYDIENIISQRRFIALRAYMSRVLSGAMVVGKVELIPSTKAGQDVGYGIRATFNVVTARLNYYLLARDKQGLRIVASGSLSAMGRAPNLEDANFKAMEALARRLGSDIMGKIERYRASKSKVVTVVVRGVKSTTQNFSIKEKLQRIPWVESVEDLGLGKFRVRYLENTVYLANAVERIPDLQLIRFSPTEVEARLL</sequence>
<name>A0A7C5L6S0_AQUAO</name>
<dbReference type="AlphaFoldDB" id="A0A7C5L6S0"/>
<dbReference type="InterPro" id="IPR038180">
    <property type="entry name" value="FlgT_N_sf"/>
</dbReference>
<dbReference type="Proteomes" id="UP000885792">
    <property type="component" value="Unassembled WGS sequence"/>
</dbReference>
<reference evidence="1" key="1">
    <citation type="journal article" date="2020" name="mSystems">
        <title>Genome- and Community-Level Interaction Insights into Carbon Utilization and Element Cycling Functions of Hydrothermarchaeota in Hydrothermal Sediment.</title>
        <authorList>
            <person name="Zhou Z."/>
            <person name="Liu Y."/>
            <person name="Xu W."/>
            <person name="Pan J."/>
            <person name="Luo Z.H."/>
            <person name="Li M."/>
        </authorList>
    </citation>
    <scope>NUCLEOTIDE SEQUENCE [LARGE SCALE GENOMIC DNA]</scope>
    <source>
        <strain evidence="1">HyVt-501</strain>
    </source>
</reference>
<accession>A0A7C5L6S0</accession>
<dbReference type="Gene3D" id="3.30.1660.40">
    <property type="entry name" value="FlgT, N-terminal domain"/>
    <property type="match status" value="1"/>
</dbReference>